<keyword evidence="3" id="KW-1185">Reference proteome</keyword>
<evidence type="ECO:0000256" key="1">
    <source>
        <dbReference type="SAM" id="MobiDB-lite"/>
    </source>
</evidence>
<accession>A0ABR4S5L8</accession>
<organism evidence="2 3">
    <name type="scientific">Streptomyces wadayamensis</name>
    <dbReference type="NCBI Taxonomy" id="141454"/>
    <lineage>
        <taxon>Bacteria</taxon>
        <taxon>Bacillati</taxon>
        <taxon>Actinomycetota</taxon>
        <taxon>Actinomycetes</taxon>
        <taxon>Kitasatosporales</taxon>
        <taxon>Streptomycetaceae</taxon>
        <taxon>Streptomyces</taxon>
    </lineage>
</organism>
<proteinExistence type="predicted"/>
<feature type="compositionally biased region" description="Low complexity" evidence="1">
    <location>
        <begin position="26"/>
        <end position="37"/>
    </location>
</feature>
<feature type="compositionally biased region" description="Low complexity" evidence="1">
    <location>
        <begin position="9"/>
        <end position="19"/>
    </location>
</feature>
<gene>
    <name evidence="2" type="ORF">DC60_02860</name>
</gene>
<name>A0ABR4S5L8_9ACTN</name>
<evidence type="ECO:0000313" key="3">
    <source>
        <dbReference type="Proteomes" id="UP000027443"/>
    </source>
</evidence>
<comment type="caution">
    <text evidence="2">The sequence shown here is derived from an EMBL/GenBank/DDBJ whole genome shotgun (WGS) entry which is preliminary data.</text>
</comment>
<dbReference type="EMBL" id="JHDU01000036">
    <property type="protein sequence ID" value="KDR60941.1"/>
    <property type="molecule type" value="Genomic_DNA"/>
</dbReference>
<feature type="region of interest" description="Disordered" evidence="1">
    <location>
        <begin position="1"/>
        <end position="48"/>
    </location>
</feature>
<protein>
    <recommendedName>
        <fullName evidence="4">Secreted protein</fullName>
    </recommendedName>
</protein>
<evidence type="ECO:0008006" key="4">
    <source>
        <dbReference type="Google" id="ProtNLM"/>
    </source>
</evidence>
<evidence type="ECO:0000313" key="2">
    <source>
        <dbReference type="EMBL" id="KDR60941.1"/>
    </source>
</evidence>
<sequence length="180" mass="18752">MAAFAVGCTAAADAPTARTTPPPSPSTSVSISPEPSTARIPPAANTQLPLDVERTARAFTRAYAEHDARDGRDRAYADAGARAAKLATGALAPTLAEVRPIQAAPWAALRAEKAHQRASVNSVAGPDGAPSATRTSALVRVGYTLTTIPKSGPKRQSEEHLALQLERTAEGWRVVALPWA</sequence>
<reference evidence="2 3" key="1">
    <citation type="submission" date="2014-03" db="EMBL/GenBank/DDBJ databases">
        <title>Genome Sequence of Streptomyces wadayamensis A23 strain, an endophytic actinobacteria from Citrus reticulata.</title>
        <authorList>
            <person name="de Oliveira L.G."/>
            <person name="Tormet G.D."/>
            <person name="Marcon J."/>
            <person name="Samborsky M."/>
            <person name="Araujo W.L."/>
            <person name="de Azevedo J.L."/>
        </authorList>
    </citation>
    <scope>NUCLEOTIDE SEQUENCE [LARGE SCALE GENOMIC DNA]</scope>
    <source>
        <strain evidence="2 3">A23</strain>
    </source>
</reference>
<dbReference type="Proteomes" id="UP000027443">
    <property type="component" value="Unassembled WGS sequence"/>
</dbReference>